<reference evidence="4" key="1">
    <citation type="submission" date="2020-11" db="EMBL/GenBank/DDBJ databases">
        <authorList>
            <person name="Tran Van P."/>
        </authorList>
    </citation>
    <scope>NUCLEOTIDE SEQUENCE</scope>
</reference>
<evidence type="ECO:0000259" key="3">
    <source>
        <dbReference type="PROSITE" id="PS01180"/>
    </source>
</evidence>
<dbReference type="PROSITE" id="PS01180">
    <property type="entry name" value="CUB"/>
    <property type="match status" value="1"/>
</dbReference>
<evidence type="ECO:0000313" key="5">
    <source>
        <dbReference type="Proteomes" id="UP000759131"/>
    </source>
</evidence>
<feature type="domain" description="CUB" evidence="3">
    <location>
        <begin position="1"/>
        <end position="118"/>
    </location>
</feature>
<accession>A0A7R9PZL0</accession>
<dbReference type="Pfam" id="PF00431">
    <property type="entry name" value="CUB"/>
    <property type="match status" value="1"/>
</dbReference>
<dbReference type="AlphaFoldDB" id="A0A7R9PZL0"/>
<dbReference type="InterPro" id="IPR035914">
    <property type="entry name" value="Sperma_CUB_dom_sf"/>
</dbReference>
<evidence type="ECO:0000256" key="2">
    <source>
        <dbReference type="PROSITE-ProRule" id="PRU00059"/>
    </source>
</evidence>
<dbReference type="SMART" id="SM00042">
    <property type="entry name" value="CUB"/>
    <property type="match status" value="1"/>
</dbReference>
<feature type="non-terminal residue" evidence="4">
    <location>
        <position position="1"/>
    </location>
</feature>
<proteinExistence type="predicted"/>
<dbReference type="Gene3D" id="2.60.120.290">
    <property type="entry name" value="Spermadhesin, CUB domain"/>
    <property type="match status" value="1"/>
</dbReference>
<name>A0A7R9PZL0_9ACAR</name>
<dbReference type="EMBL" id="OC858720">
    <property type="protein sequence ID" value="CAD7626768.1"/>
    <property type="molecule type" value="Genomic_DNA"/>
</dbReference>
<evidence type="ECO:0000313" key="4">
    <source>
        <dbReference type="EMBL" id="CAD7626768.1"/>
    </source>
</evidence>
<protein>
    <recommendedName>
        <fullName evidence="3">CUB domain-containing protein</fullName>
    </recommendedName>
</protein>
<dbReference type="Proteomes" id="UP000759131">
    <property type="component" value="Unassembled WGS sequence"/>
</dbReference>
<gene>
    <name evidence="4" type="ORF">OSB1V03_LOCUS7200</name>
</gene>
<evidence type="ECO:0000256" key="1">
    <source>
        <dbReference type="ARBA" id="ARBA00023157"/>
    </source>
</evidence>
<organism evidence="4">
    <name type="scientific">Medioppia subpectinata</name>
    <dbReference type="NCBI Taxonomy" id="1979941"/>
    <lineage>
        <taxon>Eukaryota</taxon>
        <taxon>Metazoa</taxon>
        <taxon>Ecdysozoa</taxon>
        <taxon>Arthropoda</taxon>
        <taxon>Chelicerata</taxon>
        <taxon>Arachnida</taxon>
        <taxon>Acari</taxon>
        <taxon>Acariformes</taxon>
        <taxon>Sarcoptiformes</taxon>
        <taxon>Oribatida</taxon>
        <taxon>Brachypylina</taxon>
        <taxon>Oppioidea</taxon>
        <taxon>Oppiidae</taxon>
        <taxon>Medioppia</taxon>
    </lineage>
</organism>
<keyword evidence="1" id="KW-1015">Disulfide bond</keyword>
<comment type="caution">
    <text evidence="2">Lacks conserved residue(s) required for the propagation of feature annotation.</text>
</comment>
<dbReference type="EMBL" id="CAJPIZ010004145">
    <property type="protein sequence ID" value="CAG2107198.1"/>
    <property type="molecule type" value="Genomic_DNA"/>
</dbReference>
<dbReference type="OrthoDB" id="291007at2759"/>
<dbReference type="CDD" id="cd00041">
    <property type="entry name" value="CUB"/>
    <property type="match status" value="1"/>
</dbReference>
<keyword evidence="5" id="KW-1185">Reference proteome</keyword>
<dbReference type="SUPFAM" id="SSF49854">
    <property type="entry name" value="Spermadhesin, CUB domain"/>
    <property type="match status" value="1"/>
</dbReference>
<dbReference type="InterPro" id="IPR000859">
    <property type="entry name" value="CUB_dom"/>
</dbReference>
<sequence>RNGLSPFSTPNYPLRKGKYESCSYWIRAPIDHTVEVTFDDFSFGQPFTGEEKHGISGLCLDESVEIRNLDDIYNGNIYCGEQIEPQTVMTSTQRDFIIIIIADDQMRGRGLKANVKFIEKEETKQLDLMIGLNNGQKLKQLDKRIVTLGRRKLSNMIKTSFSSDQKSRVKLMTTIFVEISFWKFESYLKAHSLCTLSVGEGLRQVLLPKCTLFCSGAPTNLGIVNRKRQIFLAVNLGPISHHLFTESPFLWSKLEARVKGFAENITDFVSMYGTHPFRPWTLGRAVCEVIHIHIITGGRVTRGQFIDMTCEVIIANHFVDSVPESSLFKVFVSQRHVWRLIEESAVNDGHEWELNDTKISRFIADQFPGIRSSQTLDHCVLILGVVRTANGLRESQSSQC</sequence>